<organism evidence="3 4">
    <name type="scientific">Plantibacter flavus</name>
    <dbReference type="NCBI Taxonomy" id="150123"/>
    <lineage>
        <taxon>Bacteria</taxon>
        <taxon>Bacillati</taxon>
        <taxon>Actinomycetota</taxon>
        <taxon>Actinomycetes</taxon>
        <taxon>Micrococcales</taxon>
        <taxon>Microbacteriaceae</taxon>
        <taxon>Plantibacter</taxon>
    </lineage>
</organism>
<feature type="compositionally biased region" description="Polar residues" evidence="1">
    <location>
        <begin position="468"/>
        <end position="480"/>
    </location>
</feature>
<evidence type="ECO:0000256" key="1">
    <source>
        <dbReference type="SAM" id="MobiDB-lite"/>
    </source>
</evidence>
<dbReference type="PANTHER" id="PTHR35339">
    <property type="entry name" value="LINALOOL DEHYDRATASE_ISOMERASE DOMAIN-CONTAINING PROTEIN"/>
    <property type="match status" value="1"/>
</dbReference>
<feature type="region of interest" description="Disordered" evidence="1">
    <location>
        <begin position="459"/>
        <end position="480"/>
    </location>
</feature>
<dbReference type="EMBL" id="RKHL01000001">
    <property type="protein sequence ID" value="ROR80494.1"/>
    <property type="molecule type" value="Genomic_DNA"/>
</dbReference>
<dbReference type="RefSeq" id="WP_085512002.1">
    <property type="nucleotide sequence ID" value="NZ_FXAP01000003.1"/>
</dbReference>
<evidence type="ECO:0000313" key="4">
    <source>
        <dbReference type="Proteomes" id="UP000266915"/>
    </source>
</evidence>
<evidence type="ECO:0000259" key="2">
    <source>
        <dbReference type="Pfam" id="PF10022"/>
    </source>
</evidence>
<accession>A0A3N2BZK7</accession>
<protein>
    <recommendedName>
        <fullName evidence="2">DUF2264 domain-containing protein</fullName>
    </recommendedName>
</protein>
<dbReference type="InterPro" id="IPR016624">
    <property type="entry name" value="UCP014753"/>
</dbReference>
<evidence type="ECO:0000313" key="3">
    <source>
        <dbReference type="EMBL" id="ROR80494.1"/>
    </source>
</evidence>
<proteinExistence type="predicted"/>
<keyword evidence="4" id="KW-1185">Reference proteome</keyword>
<sequence>MVALLTARASETLALDRTLSPSTGWTRRHWEDLADRLLGGAEPFTSPRRARILFPGAPGGYGSDIDGLEGFARTFMLAAFRIAGDPARTGDLVERYAAGLAAGTDPDSPERWPRPDEVDQAKVEAAAIAIGLHLTRAELWDRLDDRTKRTTIDWLATVIGQPYPPINWVWFRIVVEEFLRTVGGPFSEADLEEDLAIADGFFREDGWFADGGTRAYDHYTGWALHLYPVLWRTMLAPGHPHQARLDRYDAHLDRYLEDAVTLVGANGSPLVQGRSLIYRFAAAAPFWAGAMAGSTALSPGLIRRAASGVVSHFDAAGAPDDRGILTLGWHQEWRQLAQSYSGPGSPYWASKGMLGLALRADHPVWTAIEEPLPIERGDVLRTVVAPGWIVSGTTADGVVRVVNHGTDHANDGVAQRDAPLYARLGYSTATAPVLSADARDPFDGSVVLLDAEGVPSHRSGFTRGGLTTLPTSDGSATGRATSSGLARWIDADADGPDHGHGHAADRTRAGARIHLCSAVRGPWEVRFVRVVPGAGDEVPLGALRVGGWTVSGRDLAVATDPTSAVAVADGVRSAVVALPDEHDPLPTVALRSGVRDLDDATPLGPRSGTPWCETDGPVRTDHWHAFALLLDGATQPGVDAPAIAGVAGSTARTITWPDGATTSLDLPASH</sequence>
<comment type="caution">
    <text evidence="3">The sequence shown here is derived from an EMBL/GenBank/DDBJ whole genome shotgun (WGS) entry which is preliminary data.</text>
</comment>
<feature type="domain" description="DUF2264" evidence="2">
    <location>
        <begin position="26"/>
        <end position="371"/>
    </location>
</feature>
<dbReference type="AlphaFoldDB" id="A0A3N2BZK7"/>
<dbReference type="Proteomes" id="UP000266915">
    <property type="component" value="Unassembled WGS sequence"/>
</dbReference>
<reference evidence="3 4" key="1">
    <citation type="submission" date="2018-11" db="EMBL/GenBank/DDBJ databases">
        <title>Sequencing the genomes of 1000 actinobacteria strains.</title>
        <authorList>
            <person name="Klenk H.-P."/>
        </authorList>
    </citation>
    <scope>NUCLEOTIDE SEQUENCE [LARGE SCALE GENOMIC DNA]</scope>
    <source>
        <strain evidence="3 4">DSM 14012</strain>
    </source>
</reference>
<dbReference type="PANTHER" id="PTHR35339:SF4">
    <property type="entry name" value="LINALOOL DEHYDRATASE_ISOMERASE DOMAIN-CONTAINING PROTEIN"/>
    <property type="match status" value="1"/>
</dbReference>
<dbReference type="InterPro" id="IPR049349">
    <property type="entry name" value="DUF2264_N"/>
</dbReference>
<dbReference type="Pfam" id="PF10022">
    <property type="entry name" value="DUF2264"/>
    <property type="match status" value="1"/>
</dbReference>
<name>A0A3N2BZK7_9MICO</name>
<gene>
    <name evidence="3" type="ORF">EDD42_0535</name>
</gene>